<evidence type="ECO:0000256" key="4">
    <source>
        <dbReference type="ARBA" id="ARBA00022989"/>
    </source>
</evidence>
<evidence type="ECO:0000256" key="6">
    <source>
        <dbReference type="SAM" id="MobiDB-lite"/>
    </source>
</evidence>
<feature type="transmembrane region" description="Helical" evidence="7">
    <location>
        <begin position="216"/>
        <end position="241"/>
    </location>
</feature>
<evidence type="ECO:0000256" key="7">
    <source>
        <dbReference type="SAM" id="Phobius"/>
    </source>
</evidence>
<dbReference type="AlphaFoldDB" id="A0A841E6F8"/>
<evidence type="ECO:0000256" key="2">
    <source>
        <dbReference type="ARBA" id="ARBA00022475"/>
    </source>
</evidence>
<gene>
    <name evidence="8" type="ORF">HNR25_002347</name>
</gene>
<dbReference type="Pfam" id="PF03706">
    <property type="entry name" value="LPG_synthase_TM"/>
    <property type="match status" value="1"/>
</dbReference>
<evidence type="ECO:0000256" key="1">
    <source>
        <dbReference type="ARBA" id="ARBA00004651"/>
    </source>
</evidence>
<keyword evidence="4 7" id="KW-1133">Transmembrane helix</keyword>
<keyword evidence="2" id="KW-1003">Cell membrane</keyword>
<keyword evidence="9" id="KW-1185">Reference proteome</keyword>
<evidence type="ECO:0000313" key="8">
    <source>
        <dbReference type="EMBL" id="MBB5998596.1"/>
    </source>
</evidence>
<feature type="transmembrane region" description="Helical" evidence="7">
    <location>
        <begin position="134"/>
        <end position="152"/>
    </location>
</feature>
<feature type="transmembrane region" description="Helical" evidence="7">
    <location>
        <begin position="247"/>
        <end position="268"/>
    </location>
</feature>
<keyword evidence="3 7" id="KW-0812">Transmembrane</keyword>
<dbReference type="RefSeq" id="WP_184634942.1">
    <property type="nucleotide sequence ID" value="NZ_JACHLY010000001.1"/>
</dbReference>
<comment type="caution">
    <text evidence="8">The sequence shown here is derived from an EMBL/GenBank/DDBJ whole genome shotgun (WGS) entry which is preliminary data.</text>
</comment>
<dbReference type="InterPro" id="IPR022791">
    <property type="entry name" value="L-PG_synthase/AglD"/>
</dbReference>
<feature type="transmembrane region" description="Helical" evidence="7">
    <location>
        <begin position="41"/>
        <end position="61"/>
    </location>
</feature>
<dbReference type="PANTHER" id="PTHR40277">
    <property type="entry name" value="BLL5419 PROTEIN"/>
    <property type="match status" value="1"/>
</dbReference>
<sequence length="359" mass="35454">MRAVGPWVRVLLGAAVLGLLVRTLGAGPVLDGLATIDGPALLAAVGIGAATTLAAAGRWVVVARGMGLRLGPARAVADYYRALLLNAVLPAGVLGDVHRAFEHGRRARAADSAETGGSGGAGGRAVRAVVLERTAGQAVLIPAAAAVLLVRPDLLTAAARALPSAGAVGPAAAVLLAAVGAAAAWLLRSAGGRRRLRRARVWASEARSAVLTGRRLSAVVLLSLAGLAGHLSLFVVAARAAGADAPVVVLLPPLLLALVAMSVPVGVGGWGPRESAAALGFAAVGLGAATGLSAAVVYGVLALVASLPGVLVLLPLPRPLRRSAEGRPQDRAETDGTAAARPRPVGTPTEDGTAAGRTG</sequence>
<evidence type="ECO:0000256" key="5">
    <source>
        <dbReference type="ARBA" id="ARBA00023136"/>
    </source>
</evidence>
<feature type="region of interest" description="Disordered" evidence="6">
    <location>
        <begin position="322"/>
        <end position="359"/>
    </location>
</feature>
<comment type="subcellular location">
    <subcellularLocation>
        <location evidence="1">Cell membrane</location>
        <topology evidence="1">Multi-pass membrane protein</topology>
    </subcellularLocation>
</comment>
<dbReference type="PANTHER" id="PTHR40277:SF1">
    <property type="entry name" value="BLL5419 PROTEIN"/>
    <property type="match status" value="1"/>
</dbReference>
<reference evidence="8 9" key="1">
    <citation type="submission" date="2020-08" db="EMBL/GenBank/DDBJ databases">
        <title>Sequencing the genomes of 1000 actinobacteria strains.</title>
        <authorList>
            <person name="Klenk H.-P."/>
        </authorList>
    </citation>
    <scope>NUCLEOTIDE SEQUENCE [LARGE SCALE GENOMIC DNA]</scope>
    <source>
        <strain evidence="8 9">DSM 44593</strain>
    </source>
</reference>
<accession>A0A841E6F8</accession>
<feature type="compositionally biased region" description="Basic and acidic residues" evidence="6">
    <location>
        <begin position="322"/>
        <end position="334"/>
    </location>
</feature>
<organism evidence="8 9">
    <name type="scientific">Streptomonospora salina</name>
    <dbReference type="NCBI Taxonomy" id="104205"/>
    <lineage>
        <taxon>Bacteria</taxon>
        <taxon>Bacillati</taxon>
        <taxon>Actinomycetota</taxon>
        <taxon>Actinomycetes</taxon>
        <taxon>Streptosporangiales</taxon>
        <taxon>Nocardiopsidaceae</taxon>
        <taxon>Streptomonospora</taxon>
    </lineage>
</organism>
<keyword evidence="5 7" id="KW-0472">Membrane</keyword>
<name>A0A841E6F8_9ACTN</name>
<feature type="transmembrane region" description="Helical" evidence="7">
    <location>
        <begin position="164"/>
        <end position="187"/>
    </location>
</feature>
<protein>
    <submittedName>
        <fullName evidence="8">Uncharacterized membrane protein YbhN (UPF0104 family)</fullName>
    </submittedName>
</protein>
<evidence type="ECO:0000256" key="3">
    <source>
        <dbReference type="ARBA" id="ARBA00022692"/>
    </source>
</evidence>
<dbReference type="GO" id="GO:0005886">
    <property type="term" value="C:plasma membrane"/>
    <property type="evidence" value="ECO:0007669"/>
    <property type="project" value="UniProtKB-SubCell"/>
</dbReference>
<dbReference type="EMBL" id="JACHLY010000001">
    <property type="protein sequence ID" value="MBB5998596.1"/>
    <property type="molecule type" value="Genomic_DNA"/>
</dbReference>
<proteinExistence type="predicted"/>
<evidence type="ECO:0000313" key="9">
    <source>
        <dbReference type="Proteomes" id="UP000578077"/>
    </source>
</evidence>
<dbReference type="Proteomes" id="UP000578077">
    <property type="component" value="Unassembled WGS sequence"/>
</dbReference>